<dbReference type="InterPro" id="IPR031312">
    <property type="entry name" value="Na/sul_symport_CS"/>
</dbReference>
<comment type="caution">
    <text evidence="9">The sequence shown here is derived from an EMBL/GenBank/DDBJ whole genome shotgun (WGS) entry which is preliminary data.</text>
</comment>
<comment type="subcellular location">
    <subcellularLocation>
        <location evidence="1">Membrane</location>
        <topology evidence="1">Multi-pass membrane protein</topology>
    </subcellularLocation>
</comment>
<feature type="transmembrane region" description="Helical" evidence="7">
    <location>
        <begin position="501"/>
        <end position="529"/>
    </location>
</feature>
<evidence type="ECO:0000256" key="2">
    <source>
        <dbReference type="ARBA" id="ARBA00022448"/>
    </source>
</evidence>
<dbReference type="GO" id="GO:0008324">
    <property type="term" value="F:monoatomic cation transmembrane transporter activity"/>
    <property type="evidence" value="ECO:0007669"/>
    <property type="project" value="InterPro"/>
</dbReference>
<keyword evidence="3 7" id="KW-0812">Transmembrane</keyword>
<protein>
    <submittedName>
        <fullName evidence="9">TrkA family protein</fullName>
    </submittedName>
</protein>
<evidence type="ECO:0000256" key="6">
    <source>
        <dbReference type="ARBA" id="ARBA00023136"/>
    </source>
</evidence>
<feature type="domain" description="RCK C-terminal" evidence="8">
    <location>
        <begin position="297"/>
        <end position="382"/>
    </location>
</feature>
<keyword evidence="10" id="KW-1185">Reference proteome</keyword>
<keyword evidence="2" id="KW-0813">Transport</keyword>
<evidence type="ECO:0000256" key="1">
    <source>
        <dbReference type="ARBA" id="ARBA00004141"/>
    </source>
</evidence>
<sequence length="601" mass="66268">MTFEGYFVIGVILLMIVALIYNLMRPGLLLFSALMVLMATGVVTSEESLAGFSNKGMLTVAVLFIVSEGVRQTGALNILARAFLPKRRGKFPITLTKILLPVSALSAFLNNTPVVIIFAPMIKNWAERMNLSPQKFLIPLSYATILGGMCTLIGTSTNLVVHGLMLDNGLQGLNMFELAKVGLWIAFFGFLYMAIVGHKLLPGEKNNLRRNRNDYKEYFLDATLPENSPLIGEEISNGRTHALKHVIIHSIERDGELIDARKGKFILQESDKLVIAVKSDNLLPLITNKRLELKAMKGFGKFYKSTDIKQIEAVIAPRFPGINQTIDEFDFLNHYQAEVLAVYRNGETISTNVGSVRMKDGDSLVLLTNENFIKNWGESKIFYLTSFIGEIPPPRYKGQRLIALLLILLMIGGATAGQYLPKINGAHPDMFYFAALVACFMTWVNIMPNRKYTKVISWDVLITIACAFGLSKALQNSGAADAIATTAINFSKSWGPVGVLITIYIITTIFTEVITNNAAAALVFPIAYAAAEQLHVDAKPFFITICIAASASFATPIGYQTNLLVQGLGNYKFIDYTKVGLPLNILAFIISVIVIPLIWPF</sequence>
<dbReference type="Gene3D" id="3.30.70.1450">
    <property type="entry name" value="Regulator of K+ conductance, C-terminal domain"/>
    <property type="match status" value="2"/>
</dbReference>
<dbReference type="SUPFAM" id="SSF116726">
    <property type="entry name" value="TrkA C-terminal domain-like"/>
    <property type="match status" value="2"/>
</dbReference>
<evidence type="ECO:0000313" key="9">
    <source>
        <dbReference type="EMBL" id="PTN08242.1"/>
    </source>
</evidence>
<dbReference type="PANTHER" id="PTHR43652">
    <property type="entry name" value="BASIC AMINO ACID ANTIPORTER YFCC-RELATED"/>
    <property type="match status" value="1"/>
</dbReference>
<dbReference type="PROSITE" id="PS01271">
    <property type="entry name" value="NA_SULFATE"/>
    <property type="match status" value="1"/>
</dbReference>
<keyword evidence="5 7" id="KW-1133">Transmembrane helix</keyword>
<feature type="transmembrane region" description="Helical" evidence="7">
    <location>
        <begin position="431"/>
        <end position="448"/>
    </location>
</feature>
<evidence type="ECO:0000313" key="10">
    <source>
        <dbReference type="Proteomes" id="UP000243525"/>
    </source>
</evidence>
<dbReference type="InterPro" id="IPR051679">
    <property type="entry name" value="DASS-Related_Transporters"/>
</dbReference>
<dbReference type="OrthoDB" id="9765532at2"/>
<feature type="transmembrane region" description="Helical" evidence="7">
    <location>
        <begin position="541"/>
        <end position="559"/>
    </location>
</feature>
<evidence type="ECO:0000256" key="3">
    <source>
        <dbReference type="ARBA" id="ARBA00022692"/>
    </source>
</evidence>
<feature type="transmembrane region" description="Helical" evidence="7">
    <location>
        <begin position="181"/>
        <end position="201"/>
    </location>
</feature>
<dbReference type="PANTHER" id="PTHR43652:SF2">
    <property type="entry name" value="BASIC AMINO ACID ANTIPORTER YFCC-RELATED"/>
    <property type="match status" value="1"/>
</dbReference>
<dbReference type="InterPro" id="IPR036721">
    <property type="entry name" value="RCK_C_sf"/>
</dbReference>
<feature type="transmembrane region" description="Helical" evidence="7">
    <location>
        <begin position="401"/>
        <end position="419"/>
    </location>
</feature>
<reference evidence="9 10" key="1">
    <citation type="submission" date="2018-04" db="EMBL/GenBank/DDBJ databases">
        <title>Genomic Encyclopedia of Archaeal and Bacterial Type Strains, Phase II (KMG-II): from individual species to whole genera.</title>
        <authorList>
            <person name="Goeker M."/>
        </authorList>
    </citation>
    <scope>NUCLEOTIDE SEQUENCE [LARGE SCALE GENOMIC DNA]</scope>
    <source>
        <strain evidence="9 10">DSM 28823</strain>
    </source>
</reference>
<dbReference type="InterPro" id="IPR004680">
    <property type="entry name" value="Cit_transptr-like_dom"/>
</dbReference>
<keyword evidence="4" id="KW-0677">Repeat</keyword>
<dbReference type="Pfam" id="PF03600">
    <property type="entry name" value="CitMHS"/>
    <property type="match status" value="1"/>
</dbReference>
<feature type="transmembrane region" description="Helical" evidence="7">
    <location>
        <begin position="98"/>
        <end position="119"/>
    </location>
</feature>
<name>A0A2T5C0V6_9BACT</name>
<feature type="transmembrane region" description="Helical" evidence="7">
    <location>
        <begin position="579"/>
        <end position="599"/>
    </location>
</feature>
<gene>
    <name evidence="9" type="ORF">C8N47_110128</name>
</gene>
<proteinExistence type="predicted"/>
<evidence type="ECO:0000256" key="4">
    <source>
        <dbReference type="ARBA" id="ARBA00022737"/>
    </source>
</evidence>
<dbReference type="AlphaFoldDB" id="A0A2T5C0V6"/>
<accession>A0A2T5C0V6</accession>
<dbReference type="Pfam" id="PF02080">
    <property type="entry name" value="TrkA_C"/>
    <property type="match status" value="1"/>
</dbReference>
<feature type="transmembrane region" description="Helical" evidence="7">
    <location>
        <begin position="6"/>
        <end position="23"/>
    </location>
</feature>
<evidence type="ECO:0000256" key="7">
    <source>
        <dbReference type="SAM" id="Phobius"/>
    </source>
</evidence>
<dbReference type="EMBL" id="QAAD01000010">
    <property type="protein sequence ID" value="PTN08242.1"/>
    <property type="molecule type" value="Genomic_DNA"/>
</dbReference>
<evidence type="ECO:0000256" key="5">
    <source>
        <dbReference type="ARBA" id="ARBA00022989"/>
    </source>
</evidence>
<feature type="domain" description="RCK C-terminal" evidence="8">
    <location>
        <begin position="206"/>
        <end position="292"/>
    </location>
</feature>
<dbReference type="PROSITE" id="PS51202">
    <property type="entry name" value="RCK_C"/>
    <property type="match status" value="2"/>
</dbReference>
<dbReference type="InterPro" id="IPR006037">
    <property type="entry name" value="RCK_C"/>
</dbReference>
<dbReference type="GO" id="GO:0005886">
    <property type="term" value="C:plasma membrane"/>
    <property type="evidence" value="ECO:0007669"/>
    <property type="project" value="TreeGrafter"/>
</dbReference>
<organism evidence="9 10">
    <name type="scientific">Mangrovibacterium marinum</name>
    <dbReference type="NCBI Taxonomy" id="1639118"/>
    <lineage>
        <taxon>Bacteria</taxon>
        <taxon>Pseudomonadati</taxon>
        <taxon>Bacteroidota</taxon>
        <taxon>Bacteroidia</taxon>
        <taxon>Marinilabiliales</taxon>
        <taxon>Prolixibacteraceae</taxon>
        <taxon>Mangrovibacterium</taxon>
    </lineage>
</organism>
<evidence type="ECO:0000259" key="8">
    <source>
        <dbReference type="PROSITE" id="PS51202"/>
    </source>
</evidence>
<feature type="transmembrane region" description="Helical" evidence="7">
    <location>
        <begin position="140"/>
        <end position="161"/>
    </location>
</feature>
<dbReference type="RefSeq" id="WP_146161510.1">
    <property type="nucleotide sequence ID" value="NZ_OY782574.1"/>
</dbReference>
<keyword evidence="6 7" id="KW-0472">Membrane</keyword>
<dbReference type="Proteomes" id="UP000243525">
    <property type="component" value="Unassembled WGS sequence"/>
</dbReference>
<dbReference type="GO" id="GO:0006813">
    <property type="term" value="P:potassium ion transport"/>
    <property type="evidence" value="ECO:0007669"/>
    <property type="project" value="InterPro"/>
</dbReference>